<reference evidence="1" key="1">
    <citation type="submission" date="2012-11" db="EMBL/GenBank/DDBJ databases">
        <authorList>
            <person name="Lucero-Rivera Y.E."/>
            <person name="Tovar-Ramirez D."/>
        </authorList>
    </citation>
    <scope>NUCLEOTIDE SEQUENCE</scope>
    <source>
        <tissue evidence="1">Salivary gland</tissue>
    </source>
</reference>
<organism evidence="1">
    <name type="scientific">Rhipicephalus pulchellus</name>
    <name type="common">Yellow backed tick</name>
    <name type="synonym">Dermacentor pulchellus</name>
    <dbReference type="NCBI Taxonomy" id="72859"/>
    <lineage>
        <taxon>Eukaryota</taxon>
        <taxon>Metazoa</taxon>
        <taxon>Ecdysozoa</taxon>
        <taxon>Arthropoda</taxon>
        <taxon>Chelicerata</taxon>
        <taxon>Arachnida</taxon>
        <taxon>Acari</taxon>
        <taxon>Parasitiformes</taxon>
        <taxon>Ixodida</taxon>
        <taxon>Ixodoidea</taxon>
        <taxon>Ixodidae</taxon>
        <taxon>Rhipicephalinae</taxon>
        <taxon>Rhipicephalus</taxon>
        <taxon>Rhipicephalus</taxon>
    </lineage>
</organism>
<name>L7MC80_RHIPC</name>
<dbReference type="AlphaFoldDB" id="L7MC80"/>
<accession>L7MC80</accession>
<proteinExistence type="evidence at transcript level"/>
<evidence type="ECO:0000313" key="1">
    <source>
        <dbReference type="EMBL" id="JAA60828.1"/>
    </source>
</evidence>
<protein>
    <submittedName>
        <fullName evidence="1">Putative tick defensin</fullName>
    </submittedName>
</protein>
<reference evidence="1" key="2">
    <citation type="journal article" date="2015" name="J. Proteomics">
        <title>Sexual differences in the sialomes of the zebra tick, Rhipicephalus pulchellus.</title>
        <authorList>
            <person name="Tan A.W."/>
            <person name="Francischetti I.M."/>
            <person name="Slovak M."/>
            <person name="Kini R.M."/>
            <person name="Ribeiro J.M."/>
        </authorList>
    </citation>
    <scope>NUCLEOTIDE SEQUENCE</scope>
    <source>
        <tissue evidence="1">Salivary gland</tissue>
    </source>
</reference>
<sequence>MHSLFQWLFFAALSPQRVYKDEDILKKHYKQNGRTCAAASTTMSAVKVALVVMLALTPMVLDASCIGCDLRGTLDCDDTGCSPENDRICGPNCTCVQRCSGRYECTSVTPD</sequence>
<dbReference type="EMBL" id="GACK01004206">
    <property type="protein sequence ID" value="JAA60828.1"/>
    <property type="molecule type" value="mRNA"/>
</dbReference>